<dbReference type="InterPro" id="IPR012337">
    <property type="entry name" value="RNaseH-like_sf"/>
</dbReference>
<dbReference type="Gene3D" id="3.30.420.10">
    <property type="entry name" value="Ribonuclease H-like superfamily/Ribonuclease H"/>
    <property type="match status" value="1"/>
</dbReference>
<accession>A0AAN8K082</accession>
<reference evidence="3 4" key="1">
    <citation type="submission" date="2024-01" db="EMBL/GenBank/DDBJ databases">
        <title>The genome of the rayed Mediterranean limpet Patella caerulea (Linnaeus, 1758).</title>
        <authorList>
            <person name="Anh-Thu Weber A."/>
            <person name="Halstead-Nussloch G."/>
        </authorList>
    </citation>
    <scope>NUCLEOTIDE SEQUENCE [LARGE SCALE GENOMIC DNA]</scope>
    <source>
        <strain evidence="3">AATW-2023a</strain>
        <tissue evidence="3">Whole specimen</tissue>
    </source>
</reference>
<feature type="compositionally biased region" description="Low complexity" evidence="1">
    <location>
        <begin position="817"/>
        <end position="826"/>
    </location>
</feature>
<dbReference type="InterPro" id="IPR001584">
    <property type="entry name" value="Integrase_cat-core"/>
</dbReference>
<name>A0AAN8K082_PATCE</name>
<evidence type="ECO:0000259" key="2">
    <source>
        <dbReference type="PROSITE" id="PS50994"/>
    </source>
</evidence>
<dbReference type="GO" id="GO:0015074">
    <property type="term" value="P:DNA integration"/>
    <property type="evidence" value="ECO:0007669"/>
    <property type="project" value="InterPro"/>
</dbReference>
<feature type="domain" description="Integrase catalytic" evidence="2">
    <location>
        <begin position="485"/>
        <end position="657"/>
    </location>
</feature>
<dbReference type="Pfam" id="PF07727">
    <property type="entry name" value="RVT_2"/>
    <property type="match status" value="1"/>
</dbReference>
<dbReference type="EMBL" id="JAZGQO010000004">
    <property type="protein sequence ID" value="KAK6187111.1"/>
    <property type="molecule type" value="Genomic_DNA"/>
</dbReference>
<keyword evidence="4" id="KW-1185">Reference proteome</keyword>
<dbReference type="InterPro" id="IPR013103">
    <property type="entry name" value="RVT_2"/>
</dbReference>
<dbReference type="CDD" id="cd09272">
    <property type="entry name" value="RNase_HI_RT_Ty1"/>
    <property type="match status" value="1"/>
</dbReference>
<feature type="region of interest" description="Disordered" evidence="1">
    <location>
        <begin position="817"/>
        <end position="852"/>
    </location>
</feature>
<dbReference type="PANTHER" id="PTHR37984">
    <property type="entry name" value="PROTEIN CBG26694"/>
    <property type="match status" value="1"/>
</dbReference>
<dbReference type="SUPFAM" id="SSF53098">
    <property type="entry name" value="Ribonuclease H-like"/>
    <property type="match status" value="1"/>
</dbReference>
<dbReference type="Proteomes" id="UP001347796">
    <property type="component" value="Unassembled WGS sequence"/>
</dbReference>
<evidence type="ECO:0000256" key="1">
    <source>
        <dbReference type="SAM" id="MobiDB-lite"/>
    </source>
</evidence>
<protein>
    <recommendedName>
        <fullName evidence="2">Integrase catalytic domain-containing protein</fullName>
    </recommendedName>
</protein>
<gene>
    <name evidence="3" type="ORF">SNE40_005204</name>
</gene>
<sequence>MAAHGNSTASYKVPPVLNPTIGYESWKTEIEMWKLVTDLDPKKQALAVSLTLQGQAREKARTINVDRLNTNDGMNILITELDSLFLTDKVDLAYEAYSNFDSYRKPINISMSEFIVEFEQRYSKCVKYQMELPNPVLSFKLLDCSNLGQKERQLALTAANDLKFSTMKSALKRIFSQTNKTDSPEASINLEDDSALYTRFNRNRQYPYKAADTPKGSNPLDRFGRRTKCSICQSIFHWAKDCPDKLNTVKYTEEEFNLDEEQCNITLFVKNPSINEILMTECLGCAVLDTACTRTVCGSKWLDKYINSLPTYLMKKVKTIDSVKLFKFGDGSQLKSLKNVTIPASIVGVNCDITTEVVDADIPLLLSKTSLKRAETVLDLNNDRAMMFNREIQLNFTSTGHYCIDITPTENGQNKFHNEILLFEEVQSKEQKMTLLMKLHLQFGHASSERLKKLLKSAGNVDNSIIQLVDEATKDCEVCIQYKRPPKKPVVGLPQATEFNELVAVDLHQLENNVWYLHIIDHFTRFSAGAIMRTKQSSMFILHFLTNWISIHGAPSKLLSDNGGEFNSQEVRDFCENFNIEVHTTAAYSPWSNGLLERNNMTLTEILLKVKESQSCDWETALAWSLMAKNSLASTHGYSSYQLVYGKNPTLPSVLIDKLPALEGSTTSQLVSQHINALHAARREFIQAECSDRLRRAIRKQTRPYDKKYYCGDKVYYKRPDSSKWKGPATVIGQDSAVIFIRHGGLVVRAHHSRVSPIESTYSKQETDLSNQEAANTKYETYDEHFDEPLVEQTTNDNSQGIQLPTNNDEREIIPFNDSNIRNNNNQITSTHTASYDSNPRNQDNQITSIPDITSTPDVLKLKPGQNIQFKNTDVGKVTGTIISRAGKTTGKFSKWFNIEYSSPEHLKGEKTAIDLDKVEDLKVNNSENVLVLEDVSFEESKQTELENWKKNSVYKVVKNEGQKYISTRWICTLKSTDKGIVPKSRLVARGFEEFGNFVEKDSPTCGKDSLRLILAILAHNNWEPRSMDIKTAFLQSHTMDRDIFLLPPLEANCVNSLWLLNKCVYGLNDASLSWYKTVKAVMLNLNGKISKVDPAVFYWIRPNGTVMGILACHVDDFVWGGDQMFVKQVIDKIREQFNVGKEEFSAFRFLGIDLTCDDNKIYLNQNNYADSISFINIVKSRLQNKNSDLTESERKILQSKIGQILWIGYQSRPDVIFDASDLASKIKNATINDLITANKVIKRLKSEKLTLKFQPLHTDLSLLVFSDASLGNLSDGGSQGGHLIFLKGGDGVFSPIHWNSKRIRRVVRSTLSCETLALADGIDNAIFISTLFAELTTGDPNPLILPITCITDNKSLCEAVKSNKYVSEKRLRLEITNIKDLLKLGQIKQIVWSDTKRQLANCLTKNGASSVELLNALETGVLSSY</sequence>
<feature type="compositionally biased region" description="Polar residues" evidence="1">
    <location>
        <begin position="827"/>
        <end position="852"/>
    </location>
</feature>
<evidence type="ECO:0000313" key="4">
    <source>
        <dbReference type="Proteomes" id="UP001347796"/>
    </source>
</evidence>
<proteinExistence type="predicted"/>
<dbReference type="InterPro" id="IPR036397">
    <property type="entry name" value="RNaseH_sf"/>
</dbReference>
<dbReference type="InterPro" id="IPR050951">
    <property type="entry name" value="Retrovirus_Pol_polyprotein"/>
</dbReference>
<dbReference type="Pfam" id="PF00665">
    <property type="entry name" value="rve"/>
    <property type="match status" value="1"/>
</dbReference>
<dbReference type="GO" id="GO:0003676">
    <property type="term" value="F:nucleic acid binding"/>
    <property type="evidence" value="ECO:0007669"/>
    <property type="project" value="InterPro"/>
</dbReference>
<comment type="caution">
    <text evidence="3">The sequence shown here is derived from an EMBL/GenBank/DDBJ whole genome shotgun (WGS) entry which is preliminary data.</text>
</comment>
<organism evidence="3 4">
    <name type="scientific">Patella caerulea</name>
    <name type="common">Rayed Mediterranean limpet</name>
    <dbReference type="NCBI Taxonomy" id="87958"/>
    <lineage>
        <taxon>Eukaryota</taxon>
        <taxon>Metazoa</taxon>
        <taxon>Spiralia</taxon>
        <taxon>Lophotrochozoa</taxon>
        <taxon>Mollusca</taxon>
        <taxon>Gastropoda</taxon>
        <taxon>Patellogastropoda</taxon>
        <taxon>Patelloidea</taxon>
        <taxon>Patellidae</taxon>
        <taxon>Patella</taxon>
    </lineage>
</organism>
<dbReference type="PANTHER" id="PTHR37984:SF5">
    <property type="entry name" value="PROTEIN NYNRIN-LIKE"/>
    <property type="match status" value="1"/>
</dbReference>
<evidence type="ECO:0000313" key="3">
    <source>
        <dbReference type="EMBL" id="KAK6187111.1"/>
    </source>
</evidence>
<dbReference type="PROSITE" id="PS50994">
    <property type="entry name" value="INTEGRASE"/>
    <property type="match status" value="1"/>
</dbReference>